<protein>
    <submittedName>
        <fullName evidence="2">Uncharacterized protein</fullName>
    </submittedName>
</protein>
<keyword evidence="1" id="KW-1133">Transmembrane helix</keyword>
<gene>
    <name evidence="2" type="ORF">S01H1_05281</name>
</gene>
<dbReference type="AlphaFoldDB" id="X0SAS4"/>
<reference evidence="2" key="1">
    <citation type="journal article" date="2014" name="Front. Microbiol.">
        <title>High frequency of phylogenetically diverse reductive dehalogenase-homologous genes in deep subseafloor sedimentary metagenomes.</title>
        <authorList>
            <person name="Kawai M."/>
            <person name="Futagami T."/>
            <person name="Toyoda A."/>
            <person name="Takaki Y."/>
            <person name="Nishi S."/>
            <person name="Hori S."/>
            <person name="Arai W."/>
            <person name="Tsubouchi T."/>
            <person name="Morono Y."/>
            <person name="Uchiyama I."/>
            <person name="Ito T."/>
            <person name="Fujiyama A."/>
            <person name="Inagaki F."/>
            <person name="Takami H."/>
        </authorList>
    </citation>
    <scope>NUCLEOTIDE SEQUENCE</scope>
    <source>
        <strain evidence="2">Expedition CK06-06</strain>
    </source>
</reference>
<dbReference type="EMBL" id="BARS01002753">
    <property type="protein sequence ID" value="GAF72286.1"/>
    <property type="molecule type" value="Genomic_DNA"/>
</dbReference>
<evidence type="ECO:0000313" key="2">
    <source>
        <dbReference type="EMBL" id="GAF72286.1"/>
    </source>
</evidence>
<name>X0SAS4_9ZZZZ</name>
<organism evidence="2">
    <name type="scientific">marine sediment metagenome</name>
    <dbReference type="NCBI Taxonomy" id="412755"/>
    <lineage>
        <taxon>unclassified sequences</taxon>
        <taxon>metagenomes</taxon>
        <taxon>ecological metagenomes</taxon>
    </lineage>
</organism>
<comment type="caution">
    <text evidence="2">The sequence shown here is derived from an EMBL/GenBank/DDBJ whole genome shotgun (WGS) entry which is preliminary data.</text>
</comment>
<proteinExistence type="predicted"/>
<evidence type="ECO:0000256" key="1">
    <source>
        <dbReference type="SAM" id="Phobius"/>
    </source>
</evidence>
<keyword evidence="1" id="KW-0812">Transmembrane</keyword>
<accession>X0SAS4</accession>
<keyword evidence="1" id="KW-0472">Membrane</keyword>
<feature type="transmembrane region" description="Helical" evidence="1">
    <location>
        <begin position="20"/>
        <end position="48"/>
    </location>
</feature>
<sequence length="52" mass="5864">MINVLNSIFGYWSTHNTPSGINWMLGSIAFFGSVGIATFIVTAIEMLWEYYV</sequence>